<dbReference type="EMBL" id="JBBDHC010000006">
    <property type="protein sequence ID" value="MEJ1249111.1"/>
    <property type="molecule type" value="Genomic_DNA"/>
</dbReference>
<protein>
    <submittedName>
        <fullName evidence="2">Right-handed parallel beta-helix repeat-containing protein</fullName>
    </submittedName>
</protein>
<dbReference type="RefSeq" id="WP_337334828.1">
    <property type="nucleotide sequence ID" value="NZ_JBBDHC010000006.1"/>
</dbReference>
<dbReference type="AlphaFoldDB" id="A0AAW9R3A0"/>
<dbReference type="SMART" id="SM00710">
    <property type="entry name" value="PbH1"/>
    <property type="match status" value="7"/>
</dbReference>
<dbReference type="NCBIfam" id="NF041518">
    <property type="entry name" value="choice_anch_Q"/>
    <property type="match status" value="1"/>
</dbReference>
<dbReference type="InterPro" id="IPR012334">
    <property type="entry name" value="Pectin_lyas_fold"/>
</dbReference>
<feature type="domain" description="Right handed beta helix" evidence="1">
    <location>
        <begin position="490"/>
        <end position="638"/>
    </location>
</feature>
<comment type="caution">
    <text evidence="2">The sequence shown here is derived from an EMBL/GenBank/DDBJ whole genome shotgun (WGS) entry which is preliminary data.</text>
</comment>
<name>A0AAW9R3A0_9GAMM</name>
<dbReference type="SUPFAM" id="SSF51126">
    <property type="entry name" value="Pectin lyase-like"/>
    <property type="match status" value="2"/>
</dbReference>
<reference evidence="2 3" key="1">
    <citation type="journal article" date="2016" name="Antonie Van Leeuwenhoek">
        <title>Denitratimonas tolerans gen. nov., sp. nov., a denitrifying bacterium isolated from a bioreactor for tannery wastewater treatment.</title>
        <authorList>
            <person name="Han S.I."/>
            <person name="Kim J.O."/>
            <person name="Lee Y.R."/>
            <person name="Ekpeghere K.I."/>
            <person name="Koh S.C."/>
            <person name="Whang K.S."/>
        </authorList>
    </citation>
    <scope>NUCLEOTIDE SEQUENCE [LARGE SCALE GENOMIC DNA]</scope>
    <source>
        <strain evidence="2 3">KACC 17565</strain>
    </source>
</reference>
<dbReference type="Gene3D" id="2.160.20.10">
    <property type="entry name" value="Single-stranded right-handed beta-helix, Pectin lyase-like"/>
    <property type="match status" value="3"/>
</dbReference>
<dbReference type="InterPro" id="IPR006626">
    <property type="entry name" value="PbH1"/>
</dbReference>
<organism evidence="2 3">
    <name type="scientific">Denitratimonas tolerans</name>
    <dbReference type="NCBI Taxonomy" id="1338420"/>
    <lineage>
        <taxon>Bacteria</taxon>
        <taxon>Pseudomonadati</taxon>
        <taxon>Pseudomonadota</taxon>
        <taxon>Gammaproteobacteria</taxon>
        <taxon>Lysobacterales</taxon>
        <taxon>Lysobacteraceae</taxon>
        <taxon>Denitratimonas</taxon>
    </lineage>
</organism>
<evidence type="ECO:0000313" key="3">
    <source>
        <dbReference type="Proteomes" id="UP001364472"/>
    </source>
</evidence>
<proteinExistence type="predicted"/>
<dbReference type="Pfam" id="PF13229">
    <property type="entry name" value="Beta_helix"/>
    <property type="match status" value="1"/>
</dbReference>
<sequence>MAQFNAAVAVAANEAVVIKMTAGTWNMTGSIIDGNGGSPTYPDVEESISIQGGYGSGCTTRSGNPVATVLTGTNLFVSNFRADAPLRIERLTLRNLNSLYLISDETLTLERVWLDHVGHTQLGASRVILRNSLITHSGGVHPGGGWLSDCAVEIRSYGMETARIEHSTFSQNNGSGALCVTRADAEETDAWRMFVTNNVFWDNTRDIRLRKRASVPNIDARLYNNILGNGVDANRPLAAAPMQSQYVNPQFVDPATDDWRLGGASPGINSGRNDVNLLSQKDFAGNTRWQGAAPDRGAFESDIGSTATVLTVTNTNDTGAGSLRQALIDANAAPNVNRIHFNISGACPRVITLASLLPTIAEPVVIDGYTQPGSSRNSAVLGNNATLCVVLNGANQITGAYGLNVATTASPDATVSIEGLGFSGHSIAAAQFAGGRDHRLAGSQVGGTFGSYTALPSGTGVRVGGSTQGVRIGGPEPQDRNVIVDALGTGISISGSGSTQPGTAIVENNYIGTLSGGDQRGNERGILIHGPGHIVRGNVIANSTLHGVEVSGSHAVGNRITDNRIGIPALCAGTCANRGNGGHGVRIANASSATQVDANRIGFSGNDGVAVIASAFNTIRRNRFHDNAGIGIDLGDDGIGFFDDNNSDPPASAANGNQNKPSITLVEGSGDTAQASGALASSNGWYRIDFYAVPQCNPVVIGSIPMGFWGQGEDWLGSTFAQIVNGWDGVGDGSTTYTNAALTAPAGSTGYFNTPRWVTATATRLLGDPGGTFFWHRGTSEFSRCRSSILGGDIFSDGFEMP</sequence>
<dbReference type="InterPro" id="IPR039448">
    <property type="entry name" value="Beta_helix"/>
</dbReference>
<dbReference type="Proteomes" id="UP001364472">
    <property type="component" value="Unassembled WGS sequence"/>
</dbReference>
<gene>
    <name evidence="2" type="ORF">WB794_05425</name>
</gene>
<keyword evidence="3" id="KW-1185">Reference proteome</keyword>
<dbReference type="InterPro" id="IPR059226">
    <property type="entry name" value="Choice_anch_Q_dom"/>
</dbReference>
<dbReference type="InterPro" id="IPR011050">
    <property type="entry name" value="Pectin_lyase_fold/virulence"/>
</dbReference>
<evidence type="ECO:0000259" key="1">
    <source>
        <dbReference type="Pfam" id="PF13229"/>
    </source>
</evidence>
<evidence type="ECO:0000313" key="2">
    <source>
        <dbReference type="EMBL" id="MEJ1249111.1"/>
    </source>
</evidence>
<accession>A0AAW9R3A0</accession>